<proteinExistence type="predicted"/>
<dbReference type="InterPro" id="IPR017439">
    <property type="entry name" value="Amidohydrolase"/>
</dbReference>
<dbReference type="GO" id="GO:0019877">
    <property type="term" value="P:diaminopimelate biosynthetic process"/>
    <property type="evidence" value="ECO:0007669"/>
    <property type="project" value="UniProtKB-ARBA"/>
</dbReference>
<dbReference type="Proteomes" id="UP000886043">
    <property type="component" value="Unassembled WGS sequence"/>
</dbReference>
<dbReference type="Pfam" id="PF01546">
    <property type="entry name" value="Peptidase_M20"/>
    <property type="match status" value="1"/>
</dbReference>
<dbReference type="PIRSF" id="PIRSF005962">
    <property type="entry name" value="Pept_M20D_amidohydro"/>
    <property type="match status" value="1"/>
</dbReference>
<dbReference type="InterPro" id="IPR036264">
    <property type="entry name" value="Bact_exopeptidase_dim_dom"/>
</dbReference>
<dbReference type="AlphaFoldDB" id="A0A7C3CQ17"/>
<dbReference type="GO" id="GO:0046872">
    <property type="term" value="F:metal ion binding"/>
    <property type="evidence" value="ECO:0007669"/>
    <property type="project" value="UniProtKB-KW"/>
</dbReference>
<reference evidence="4" key="1">
    <citation type="journal article" date="2020" name="mSystems">
        <title>Genome- and Community-Level Interaction Insights into Carbon Utilization and Element Cycling Functions of Hydrothermarchaeota in Hydrothermal Sediment.</title>
        <authorList>
            <person name="Zhou Z."/>
            <person name="Liu Y."/>
            <person name="Xu W."/>
            <person name="Pan J."/>
            <person name="Luo Z.H."/>
            <person name="Li M."/>
        </authorList>
    </citation>
    <scope>NUCLEOTIDE SEQUENCE [LARGE SCALE GENOMIC DNA]</scope>
    <source>
        <strain evidence="4">HyVt-483</strain>
    </source>
</reference>
<dbReference type="CDD" id="cd03886">
    <property type="entry name" value="M20_Acy1"/>
    <property type="match status" value="1"/>
</dbReference>
<evidence type="ECO:0000256" key="1">
    <source>
        <dbReference type="ARBA" id="ARBA00022801"/>
    </source>
</evidence>
<dbReference type="GO" id="GO:0050118">
    <property type="term" value="F:N-acetyldiaminopimelate deacetylase activity"/>
    <property type="evidence" value="ECO:0007669"/>
    <property type="project" value="UniProtKB-ARBA"/>
</dbReference>
<keyword evidence="2" id="KW-0479">Metal-binding</keyword>
<keyword evidence="2" id="KW-0464">Manganese</keyword>
<dbReference type="InterPro" id="IPR011650">
    <property type="entry name" value="Peptidase_M20_dimer"/>
</dbReference>
<feature type="domain" description="Peptidase M20 dimerisation" evidence="3">
    <location>
        <begin position="179"/>
        <end position="261"/>
    </location>
</feature>
<evidence type="ECO:0000259" key="3">
    <source>
        <dbReference type="Pfam" id="PF07687"/>
    </source>
</evidence>
<feature type="binding site" evidence="2">
    <location>
        <position position="96"/>
    </location>
    <ligand>
        <name>Mn(2+)</name>
        <dbReference type="ChEBI" id="CHEBI:29035"/>
        <label>2</label>
    </ligand>
</feature>
<dbReference type="FunFam" id="3.30.70.360:FF:000001">
    <property type="entry name" value="N-acetyldiaminopimelate deacetylase"/>
    <property type="match status" value="1"/>
</dbReference>
<dbReference type="SUPFAM" id="SSF55031">
    <property type="entry name" value="Bacterial exopeptidase dimerisation domain"/>
    <property type="match status" value="1"/>
</dbReference>
<protein>
    <submittedName>
        <fullName evidence="4">Amidohydrolase</fullName>
    </submittedName>
</protein>
<sequence>MEGSGEAFFRWLVSIRRHLHRFPELAFKEERTASFIQTKLSELGWSSRRVARTGVVCDLGAGPPWVALRADMDALPLQEETGLPFASLVPGVMHACGHDGHVAMLLGAAALFRKDPPARGGVRLLFQPAEESGGGARLLIQEGVLEGVKCIFGGHIDRHFRVGEIAVNEGLICAYTDRFVVELSGRGGHAAWPHEAVDAVVAGAYLVTAIQSLISREINPAYPAVITVGRFRAGSAYNVIAERAVLEGTIRTTHAESRRRIHLGLQRMVRGMEELHRVKARIEILEGYPPVINTPRETEIARVAARRVVGEEGLARMPHPSLGGEDFSFYLQEVPGCFVRFGARKAGLENVPAHSPRFDFDERVLPIGARFFFEVAHIALKEAGDAEI</sequence>
<dbReference type="NCBIfam" id="TIGR01891">
    <property type="entry name" value="amidohydrolases"/>
    <property type="match status" value="1"/>
</dbReference>
<dbReference type="Gene3D" id="3.30.70.360">
    <property type="match status" value="1"/>
</dbReference>
<organism evidence="4">
    <name type="scientific">Thermosulfurimonas dismutans</name>
    <dbReference type="NCBI Taxonomy" id="999894"/>
    <lineage>
        <taxon>Bacteria</taxon>
        <taxon>Pseudomonadati</taxon>
        <taxon>Thermodesulfobacteriota</taxon>
        <taxon>Thermodesulfobacteria</taxon>
        <taxon>Thermodesulfobacteriales</taxon>
        <taxon>Thermodesulfobacteriaceae</taxon>
        <taxon>Thermosulfurimonas</taxon>
    </lineage>
</organism>
<dbReference type="SUPFAM" id="SSF53187">
    <property type="entry name" value="Zn-dependent exopeptidases"/>
    <property type="match status" value="1"/>
</dbReference>
<feature type="binding site" evidence="2">
    <location>
        <position position="155"/>
    </location>
    <ligand>
        <name>Mn(2+)</name>
        <dbReference type="ChEBI" id="CHEBI:29035"/>
        <label>2</label>
    </ligand>
</feature>
<feature type="binding site" evidence="2">
    <location>
        <position position="131"/>
    </location>
    <ligand>
        <name>Mn(2+)</name>
        <dbReference type="ChEBI" id="CHEBI:29035"/>
        <label>2</label>
    </ligand>
</feature>
<evidence type="ECO:0000313" key="4">
    <source>
        <dbReference type="EMBL" id="HFC98049.1"/>
    </source>
</evidence>
<dbReference type="PANTHER" id="PTHR11014:SF63">
    <property type="entry name" value="METALLOPEPTIDASE, PUTATIVE (AFU_ORTHOLOGUE AFUA_6G09600)-RELATED"/>
    <property type="match status" value="1"/>
</dbReference>
<evidence type="ECO:0000256" key="2">
    <source>
        <dbReference type="PIRSR" id="PIRSR005962-1"/>
    </source>
</evidence>
<comment type="cofactor">
    <cofactor evidence="2">
        <name>Mn(2+)</name>
        <dbReference type="ChEBI" id="CHEBI:29035"/>
    </cofactor>
    <text evidence="2">The Mn(2+) ion enhances activity.</text>
</comment>
<dbReference type="EMBL" id="DRMH01000079">
    <property type="protein sequence ID" value="HFC98049.1"/>
    <property type="molecule type" value="Genomic_DNA"/>
</dbReference>
<accession>A0A7C3CQ17</accession>
<dbReference type="PANTHER" id="PTHR11014">
    <property type="entry name" value="PEPTIDASE M20 FAMILY MEMBER"/>
    <property type="match status" value="1"/>
</dbReference>
<dbReference type="InterPro" id="IPR002933">
    <property type="entry name" value="Peptidase_M20"/>
</dbReference>
<comment type="caution">
    <text evidence="4">The sequence shown here is derived from an EMBL/GenBank/DDBJ whole genome shotgun (WGS) entry which is preliminary data.</text>
</comment>
<name>A0A7C3CQ17_9BACT</name>
<dbReference type="Gene3D" id="3.40.630.10">
    <property type="entry name" value="Zn peptidases"/>
    <property type="match status" value="1"/>
</dbReference>
<keyword evidence="1" id="KW-0378">Hydrolase</keyword>
<feature type="binding site" evidence="2">
    <location>
        <position position="354"/>
    </location>
    <ligand>
        <name>Mn(2+)</name>
        <dbReference type="ChEBI" id="CHEBI:29035"/>
        <label>2</label>
    </ligand>
</feature>
<feature type="binding site" evidence="2">
    <location>
        <position position="98"/>
    </location>
    <ligand>
        <name>Mn(2+)</name>
        <dbReference type="ChEBI" id="CHEBI:29035"/>
        <label>2</label>
    </ligand>
</feature>
<gene>
    <name evidence="4" type="ORF">ENJ40_06280</name>
</gene>
<dbReference type="Pfam" id="PF07687">
    <property type="entry name" value="M20_dimer"/>
    <property type="match status" value="1"/>
</dbReference>